<proteinExistence type="predicted"/>
<dbReference type="InterPro" id="IPR052058">
    <property type="entry name" value="Alcohol_O-acetyltransferase"/>
</dbReference>
<reference evidence="2" key="1">
    <citation type="submission" date="2020-05" db="EMBL/GenBank/DDBJ databases">
        <title>Mycena genomes resolve the evolution of fungal bioluminescence.</title>
        <authorList>
            <person name="Tsai I.J."/>
        </authorList>
    </citation>
    <scope>NUCLEOTIDE SEQUENCE</scope>
    <source>
        <strain evidence="2">110903Hualien_Pintung</strain>
    </source>
</reference>
<protein>
    <recommendedName>
        <fullName evidence="4">Condensation domain-containing protein</fullName>
    </recommendedName>
</protein>
<comment type="caution">
    <text evidence="2">The sequence shown here is derived from an EMBL/GenBank/DDBJ whole genome shotgun (WGS) entry which is preliminary data.</text>
</comment>
<dbReference type="Proteomes" id="UP000613580">
    <property type="component" value="Unassembled WGS sequence"/>
</dbReference>
<dbReference type="InterPro" id="IPR023213">
    <property type="entry name" value="CAT-like_dom_sf"/>
</dbReference>
<dbReference type="AlphaFoldDB" id="A0A8H6TTI4"/>
<evidence type="ECO:0000313" key="2">
    <source>
        <dbReference type="EMBL" id="KAF7323046.1"/>
    </source>
</evidence>
<gene>
    <name evidence="2" type="ORF">HMN09_00084500</name>
</gene>
<dbReference type="PANTHER" id="PTHR28037:SF1">
    <property type="entry name" value="ALCOHOL O-ACETYLTRANSFERASE 1-RELATED"/>
    <property type="match status" value="1"/>
</dbReference>
<dbReference type="PANTHER" id="PTHR28037">
    <property type="entry name" value="ALCOHOL O-ACETYLTRANSFERASE 1-RELATED"/>
    <property type="match status" value="1"/>
</dbReference>
<keyword evidence="3" id="KW-1185">Reference proteome</keyword>
<evidence type="ECO:0000256" key="1">
    <source>
        <dbReference type="SAM" id="MobiDB-lite"/>
    </source>
</evidence>
<dbReference type="OrthoDB" id="3264185at2759"/>
<dbReference type="EMBL" id="JACAZE010000001">
    <property type="protein sequence ID" value="KAF7323046.1"/>
    <property type="molecule type" value="Genomic_DNA"/>
</dbReference>
<name>A0A8H6TTI4_MYCCL</name>
<accession>A0A8H6TTI4</accession>
<feature type="compositionally biased region" description="Low complexity" evidence="1">
    <location>
        <begin position="14"/>
        <end position="23"/>
    </location>
</feature>
<organism evidence="2 3">
    <name type="scientific">Mycena chlorophos</name>
    <name type="common">Agaric fungus</name>
    <name type="synonym">Agaricus chlorophos</name>
    <dbReference type="NCBI Taxonomy" id="658473"/>
    <lineage>
        <taxon>Eukaryota</taxon>
        <taxon>Fungi</taxon>
        <taxon>Dikarya</taxon>
        <taxon>Basidiomycota</taxon>
        <taxon>Agaricomycotina</taxon>
        <taxon>Agaricomycetes</taxon>
        <taxon>Agaricomycetidae</taxon>
        <taxon>Agaricales</taxon>
        <taxon>Marasmiineae</taxon>
        <taxon>Mycenaceae</taxon>
        <taxon>Mycena</taxon>
    </lineage>
</organism>
<evidence type="ECO:0008006" key="4">
    <source>
        <dbReference type="Google" id="ProtNLM"/>
    </source>
</evidence>
<evidence type="ECO:0000313" key="3">
    <source>
        <dbReference type="Proteomes" id="UP000613580"/>
    </source>
</evidence>
<feature type="region of interest" description="Disordered" evidence="1">
    <location>
        <begin position="1"/>
        <end position="24"/>
    </location>
</feature>
<dbReference type="SUPFAM" id="SSF52777">
    <property type="entry name" value="CoA-dependent acyltransferases"/>
    <property type="match status" value="1"/>
</dbReference>
<dbReference type="Gene3D" id="3.30.559.10">
    <property type="entry name" value="Chloramphenicol acetyltransferase-like domain"/>
    <property type="match status" value="1"/>
</dbReference>
<sequence length="550" mass="60881">MFSEMSAPTMASWTQTSTSSGQQDAFERPLGLNELGFFWDSRIQGTADSFSHSTLGGSPALFAQANVVRAWTVVKNKFPLLGARIILDADRNGARFHVALSRLSSLVPGEVTTFAVASEAAVDAAADAVINGQRKLSDNLLGRIEILTHEDKNADAPVVAHLFIHLAHAITDGVSGTILLRTFLEYLSSPEMAITLPDVRPRLALAVSAESLVPARRFTLARQRWRRAAGKIISQIQDAKREGGHTLPRSFGPIAARLPARSGFQKIKLSPAETLRLISTCRAKRITVGNALPVLAQVALARMLCRRYLRGEIGAEEWEFRRIQPSHTAGPINLRTFLDREWFDAGGAANVSVYIGYFYFSAPFTPLPRLQAGDPVPKPTELMTRERFVLRCNQMKANASKYLKHPLFFEIGQARLANKIPNQRRVAEMLASNEPFLDPSTLNLSPMEQAQHGPVFTHGWSTFGNTDANLPRAYPANAENPTLRLITGDTKLHCRPGELYLGSGTVNQELFFAVYFDKNVFTEHIVQEWLSEIRYAADIYLLDSTDTPKL</sequence>